<dbReference type="PRINTS" id="PR00829">
    <property type="entry name" value="LOLP1ALLERGN"/>
</dbReference>
<keyword evidence="12" id="KW-1185">Reference proteome</keyword>
<feature type="signal peptide" evidence="8">
    <location>
        <begin position="1"/>
        <end position="30"/>
    </location>
</feature>
<gene>
    <name evidence="11" type="ORF">C2845_PM14G09370</name>
</gene>
<keyword evidence="3" id="KW-0134">Cell wall</keyword>
<dbReference type="PRINTS" id="PR01225">
    <property type="entry name" value="EXPANSNFAMLY"/>
</dbReference>
<evidence type="ECO:0000256" key="8">
    <source>
        <dbReference type="SAM" id="SignalP"/>
    </source>
</evidence>
<dbReference type="InterPro" id="IPR036908">
    <property type="entry name" value="RlpA-like_sf"/>
</dbReference>
<feature type="domain" description="Expansin-like EG45" evidence="9">
    <location>
        <begin position="20"/>
        <end position="146"/>
    </location>
</feature>
<dbReference type="GO" id="GO:0071555">
    <property type="term" value="P:cell wall organization"/>
    <property type="evidence" value="ECO:0007669"/>
    <property type="project" value="UniProtKB-KW"/>
</dbReference>
<dbReference type="Gene3D" id="2.40.40.10">
    <property type="entry name" value="RlpA-like domain"/>
    <property type="match status" value="1"/>
</dbReference>
<dbReference type="Pfam" id="PF01357">
    <property type="entry name" value="Expansin_C"/>
    <property type="match status" value="1"/>
</dbReference>
<dbReference type="SUPFAM" id="SSF50685">
    <property type="entry name" value="Barwin-like endoglucanases"/>
    <property type="match status" value="1"/>
</dbReference>
<sequence>MAKFMASKIQVWSRFIASVALACLLGPGAPAELSAGWSDNAGATWWRVWVRERRGPAAVLLHGHGKGCGSCYQVKCTEHASCSGTPVTVVLTDEYPDGACQREPVHFDLSGTAFGAMAKPGHAEQLRNAGRLRVQYTRMPCNWHGMDIAFKVDAGSNPYYLAVLIEYEAGDGDLRSVELKQSGGGGAAWAPMQQSWGAVWKHNSGAALRAPFSIRLTSGSGRTLVADKVIPAGWTPGGTYRSVLNFKSSTTREKCSEIYL</sequence>
<evidence type="ECO:0000313" key="12">
    <source>
        <dbReference type="Proteomes" id="UP000275267"/>
    </source>
</evidence>
<proteinExistence type="inferred from homology"/>
<comment type="caution">
    <text evidence="11">The sequence shown here is derived from an EMBL/GenBank/DDBJ whole genome shotgun (WGS) entry which is preliminary data.</text>
</comment>
<feature type="domain" description="Expansin-like CBD" evidence="10">
    <location>
        <begin position="159"/>
        <end position="242"/>
    </location>
</feature>
<dbReference type="PROSITE" id="PS50842">
    <property type="entry name" value="EXPANSIN_EG45"/>
    <property type="match status" value="1"/>
</dbReference>
<dbReference type="AlphaFoldDB" id="A0A3L6PRY1"/>
<evidence type="ECO:0000256" key="6">
    <source>
        <dbReference type="ARBA" id="ARBA00023180"/>
    </source>
</evidence>
<dbReference type="EMBL" id="PQIB02000016">
    <property type="protein sequence ID" value="RLM62110.1"/>
    <property type="molecule type" value="Genomic_DNA"/>
</dbReference>
<dbReference type="InterPro" id="IPR036749">
    <property type="entry name" value="Expansin_CBD_sf"/>
</dbReference>
<evidence type="ECO:0000256" key="1">
    <source>
        <dbReference type="ARBA" id="ARBA00004191"/>
    </source>
</evidence>
<dbReference type="PANTHER" id="PTHR31692:SF56">
    <property type="entry name" value="EXPANSIN-B2-RELATED"/>
    <property type="match status" value="1"/>
</dbReference>
<protein>
    <submittedName>
        <fullName evidence="11">Expansin-B14</fullName>
    </submittedName>
</protein>
<evidence type="ECO:0000256" key="3">
    <source>
        <dbReference type="ARBA" id="ARBA00022512"/>
    </source>
</evidence>
<accession>A0A3L6PRY1</accession>
<keyword evidence="7" id="KW-0961">Cell wall biogenesis/degradation</keyword>
<reference evidence="12" key="1">
    <citation type="journal article" date="2019" name="Nat. Commun.">
        <title>The genome of broomcorn millet.</title>
        <authorList>
            <person name="Zou C."/>
            <person name="Miki D."/>
            <person name="Li D."/>
            <person name="Tang Q."/>
            <person name="Xiao L."/>
            <person name="Rajput S."/>
            <person name="Deng P."/>
            <person name="Jia W."/>
            <person name="Huang R."/>
            <person name="Zhang M."/>
            <person name="Sun Y."/>
            <person name="Hu J."/>
            <person name="Fu X."/>
            <person name="Schnable P.S."/>
            <person name="Li F."/>
            <person name="Zhang H."/>
            <person name="Feng B."/>
            <person name="Zhu X."/>
            <person name="Liu R."/>
            <person name="Schnable J.C."/>
            <person name="Zhu J.-K."/>
            <person name="Zhang H."/>
        </authorList>
    </citation>
    <scope>NUCLEOTIDE SEQUENCE [LARGE SCALE GENOMIC DNA]</scope>
</reference>
<comment type="similarity">
    <text evidence="2">Belongs to the expansin family. Expansin B subfamily.</text>
</comment>
<comment type="subcellular location">
    <subcellularLocation>
        <location evidence="1">Secreted</location>
        <location evidence="1">Cell wall</location>
    </subcellularLocation>
</comment>
<keyword evidence="6" id="KW-0325">Glycoprotein</keyword>
<evidence type="ECO:0000259" key="10">
    <source>
        <dbReference type="PROSITE" id="PS50843"/>
    </source>
</evidence>
<name>A0A3L6PRY1_PANMI</name>
<dbReference type="OrthoDB" id="406505at2759"/>
<evidence type="ECO:0000256" key="7">
    <source>
        <dbReference type="ARBA" id="ARBA00023316"/>
    </source>
</evidence>
<evidence type="ECO:0000256" key="5">
    <source>
        <dbReference type="ARBA" id="ARBA00022729"/>
    </source>
</evidence>
<dbReference type="PROSITE" id="PS50843">
    <property type="entry name" value="EXPANSIN_CBD"/>
    <property type="match status" value="1"/>
</dbReference>
<dbReference type="InterPro" id="IPR009009">
    <property type="entry name" value="RlpA-like_DPBB"/>
</dbReference>
<dbReference type="Pfam" id="PF03330">
    <property type="entry name" value="DPBB_1"/>
    <property type="match status" value="1"/>
</dbReference>
<evidence type="ECO:0000259" key="9">
    <source>
        <dbReference type="PROSITE" id="PS50842"/>
    </source>
</evidence>
<dbReference type="STRING" id="4540.A0A3L6PRY1"/>
<keyword evidence="4" id="KW-0964">Secreted</keyword>
<evidence type="ECO:0000256" key="2">
    <source>
        <dbReference type="ARBA" id="ARBA00005650"/>
    </source>
</evidence>
<organism evidence="11 12">
    <name type="scientific">Panicum miliaceum</name>
    <name type="common">Proso millet</name>
    <name type="synonym">Broomcorn millet</name>
    <dbReference type="NCBI Taxonomy" id="4540"/>
    <lineage>
        <taxon>Eukaryota</taxon>
        <taxon>Viridiplantae</taxon>
        <taxon>Streptophyta</taxon>
        <taxon>Embryophyta</taxon>
        <taxon>Tracheophyta</taxon>
        <taxon>Spermatophyta</taxon>
        <taxon>Magnoliopsida</taxon>
        <taxon>Liliopsida</taxon>
        <taxon>Poales</taxon>
        <taxon>Poaceae</taxon>
        <taxon>PACMAD clade</taxon>
        <taxon>Panicoideae</taxon>
        <taxon>Panicodae</taxon>
        <taxon>Paniceae</taxon>
        <taxon>Panicinae</taxon>
        <taxon>Panicum</taxon>
        <taxon>Panicum sect. Panicum</taxon>
    </lineage>
</organism>
<dbReference type="InterPro" id="IPR007118">
    <property type="entry name" value="Expan_Lol_pI"/>
</dbReference>
<dbReference type="Proteomes" id="UP000275267">
    <property type="component" value="Unassembled WGS sequence"/>
</dbReference>
<evidence type="ECO:0000313" key="11">
    <source>
        <dbReference type="EMBL" id="RLM62110.1"/>
    </source>
</evidence>
<dbReference type="InterPro" id="IPR005795">
    <property type="entry name" value="LolPI"/>
</dbReference>
<keyword evidence="5 8" id="KW-0732">Signal</keyword>
<evidence type="ECO:0000256" key="4">
    <source>
        <dbReference type="ARBA" id="ARBA00022525"/>
    </source>
</evidence>
<dbReference type="Gene3D" id="2.60.40.760">
    <property type="entry name" value="Expansin, cellulose-binding-like domain"/>
    <property type="match status" value="1"/>
</dbReference>
<dbReference type="SUPFAM" id="SSF49590">
    <property type="entry name" value="PHL pollen allergen"/>
    <property type="match status" value="1"/>
</dbReference>
<feature type="chain" id="PRO_5018150113" evidence="8">
    <location>
        <begin position="31"/>
        <end position="260"/>
    </location>
</feature>
<dbReference type="InterPro" id="IPR007112">
    <property type="entry name" value="Expansin/allergen_DPBB_dom"/>
</dbReference>
<dbReference type="InterPro" id="IPR007117">
    <property type="entry name" value="Expansin_CBD"/>
</dbReference>
<dbReference type="GO" id="GO:0005576">
    <property type="term" value="C:extracellular region"/>
    <property type="evidence" value="ECO:0007669"/>
    <property type="project" value="InterPro"/>
</dbReference>
<dbReference type="PANTHER" id="PTHR31692">
    <property type="entry name" value="EXPANSIN-B3"/>
    <property type="match status" value="1"/>
</dbReference>